<feature type="compositionally biased region" description="Basic residues" evidence="1">
    <location>
        <begin position="1"/>
        <end position="10"/>
    </location>
</feature>
<dbReference type="STRING" id="1305675.BFG57_07720"/>
<feature type="compositionally biased region" description="Basic and acidic residues" evidence="1">
    <location>
        <begin position="39"/>
        <end position="70"/>
    </location>
</feature>
<reference evidence="2 3" key="1">
    <citation type="submission" date="2016-08" db="EMBL/GenBank/DDBJ databases">
        <title>Genome of Bacillus solimangrovi GH2-4.</title>
        <authorList>
            <person name="Lim S."/>
            <person name="Kim B.-C."/>
        </authorList>
    </citation>
    <scope>NUCLEOTIDE SEQUENCE [LARGE SCALE GENOMIC DNA]</scope>
    <source>
        <strain evidence="2 3">GH2-4</strain>
    </source>
</reference>
<evidence type="ECO:0000313" key="2">
    <source>
        <dbReference type="EMBL" id="OEH94547.1"/>
    </source>
</evidence>
<dbReference type="Proteomes" id="UP000095209">
    <property type="component" value="Unassembled WGS sequence"/>
</dbReference>
<dbReference type="Pfam" id="PF13025">
    <property type="entry name" value="DUF3886"/>
    <property type="match status" value="1"/>
</dbReference>
<evidence type="ECO:0008006" key="4">
    <source>
        <dbReference type="Google" id="ProtNLM"/>
    </source>
</evidence>
<sequence length="84" mass="10330">MMAKKRKQSQKQKEKREDALEVKDRLGSDVFAKLKEKQKELKAVEEKHAEEEKQRKIKEKKEREKNKSFEELFEESNMNWKEYK</sequence>
<feature type="compositionally biased region" description="Basic and acidic residues" evidence="1">
    <location>
        <begin position="11"/>
        <end position="22"/>
    </location>
</feature>
<comment type="caution">
    <text evidence="2">The sequence shown here is derived from an EMBL/GenBank/DDBJ whole genome shotgun (WGS) entry which is preliminary data.</text>
</comment>
<name>A0A1E5LKD1_9BACI</name>
<accession>A0A1E5LKD1</accession>
<feature type="region of interest" description="Disordered" evidence="1">
    <location>
        <begin position="1"/>
        <end position="22"/>
    </location>
</feature>
<feature type="region of interest" description="Disordered" evidence="1">
    <location>
        <begin position="39"/>
        <end position="84"/>
    </location>
</feature>
<organism evidence="2 3">
    <name type="scientific">Bacillus solimangrovi</name>
    <dbReference type="NCBI Taxonomy" id="1305675"/>
    <lineage>
        <taxon>Bacteria</taxon>
        <taxon>Bacillati</taxon>
        <taxon>Bacillota</taxon>
        <taxon>Bacilli</taxon>
        <taxon>Bacillales</taxon>
        <taxon>Bacillaceae</taxon>
        <taxon>Bacillus</taxon>
    </lineage>
</organism>
<protein>
    <recommendedName>
        <fullName evidence="4">Sulfurtransferase</fullName>
    </recommendedName>
</protein>
<gene>
    <name evidence="2" type="ORF">BFG57_07720</name>
</gene>
<evidence type="ECO:0000256" key="1">
    <source>
        <dbReference type="SAM" id="MobiDB-lite"/>
    </source>
</evidence>
<dbReference type="AlphaFoldDB" id="A0A1E5LKD1"/>
<evidence type="ECO:0000313" key="3">
    <source>
        <dbReference type="Proteomes" id="UP000095209"/>
    </source>
</evidence>
<proteinExistence type="predicted"/>
<keyword evidence="3" id="KW-1185">Reference proteome</keyword>
<dbReference type="InterPro" id="IPR024980">
    <property type="entry name" value="DUF3886"/>
</dbReference>
<dbReference type="EMBL" id="MJEH01000001">
    <property type="protein sequence ID" value="OEH94547.1"/>
    <property type="molecule type" value="Genomic_DNA"/>
</dbReference>